<sequence length="1192" mass="138329">MRERINRLARGIVDGGVPGLMIKPERVEGSLGAGQTARGEFLVQSTNDLHIKGLVYSSNKRVKAVNEAFGGLRSHIIYEVDTRYLEDGDEIKGSFYLVTNGGEREIPYSLRIQTENGGEELTSLKTARDFANLARRNVETALRLFEYQDFTEAPFMQDAEARTIYEGLRGRNGRRNLLEEFLVALRVKEPVRIQADPSPRYYRDLEEPAGGEIELVLNGWGYGEARLIPEGDFISMEVQSVTDRDFTDNRCQVPYRILSQALHGGKNFGRIRIKTLRQEFVIPIEAEGKRRGDPYRETVEDKKGFLEYMQMRLAYELGTLKGKGAESALLQEAEKLRILYPSDMRVRLLRAEHLYACGRRDAAAAVLEELKAQAAGEREHTPWIYCYHEYLCILVEPSESRRESLIRTLKKLLWEQRGASPWLLLLLIRADETCLQNPLDLYRSMETLFANGCKSPFLYGKACRLLTEHPVLFGGMGEFELQVLSLGIREGILTREIALKAAGFISGMKRYRRLVWKLGKNLYETYPERELLEAVCGFLIRGEQKSREAFEWYEKALEAHVNITRLYEYFLYSLPESYGRLLPKEVLLYFSYDKALDRDHRCILYRNILLYMNPSSELYQSYTREMEQFAMEQLFASRIDSRLAVIYEHMIFQDMIDSRAARFLPAILCSRRIICEDPQMKSVIVRYEELKDEETFALEQGEAYVPARSAHMVLLFQDAYGNRYLDVKHRKHPVMDRKELLDRCSRLAPDHPMLILRACCQVLKEGVQTWEDAGVLEKTAENLRLNPVFEKQIQRKATDFYCHMEAEDTDGHNSRNCAYLIQMDKEHLSGADRKKICETLIGQNCLREAYDMIGAYKIGGVDPTLLLKLCSRMILQQLFDQDEPLLTLSYEVFQAGKADGVILDYLCEHFNGTVSQMYEILIAGVIEHIETYDLEERLLAQMLFTGCCDRIDSVFDLYMKRKKTGETIVKAYFTEKCIQYFLEGRQMDSRVFDYLKNAAKISFHKEKLPTLYLLALTKYYAGMETVEPQERELLSSMTKLLLEQGLIFPYTRDLSRHIPVPEDILDKTMVEYHGDRDHAPWMELRLLPEEKQFHREEMRRVYQGIYVKEIVLFEGETLEYQIYERRDQKRVLAAEGRQICDHKLEGRENSRFACLNRMGAALNEKNQEKLAEAMEDYLKRSAMLGSLFPLKE</sequence>
<feature type="domain" description="DUF5717" evidence="1">
    <location>
        <begin position="882"/>
        <end position="1188"/>
    </location>
</feature>
<dbReference type="EMBL" id="BAABXL010000001">
    <property type="protein sequence ID" value="GAA6268940.1"/>
    <property type="molecule type" value="Genomic_DNA"/>
</dbReference>
<dbReference type="Proteomes" id="UP001600894">
    <property type="component" value="Unassembled WGS sequence"/>
</dbReference>
<keyword evidence="4" id="KW-1185">Reference proteome</keyword>
<evidence type="ECO:0000313" key="4">
    <source>
        <dbReference type="Proteomes" id="UP001600894"/>
    </source>
</evidence>
<evidence type="ECO:0000259" key="1">
    <source>
        <dbReference type="Pfam" id="PF18983"/>
    </source>
</evidence>
<reference evidence="3 4" key="1">
    <citation type="submission" date="2024-04" db="EMBL/GenBank/DDBJ databases">
        <title>Defined microbial consortia suppress multidrug-resistant proinflammatory Enterobacteriaceae via ecological control.</title>
        <authorList>
            <person name="Furuichi M."/>
            <person name="Kawaguchi T."/>
            <person name="Pust M."/>
            <person name="Yasuma K."/>
            <person name="Plichta D."/>
            <person name="Hasegawa N."/>
            <person name="Ohya T."/>
            <person name="Bhattarai S."/>
            <person name="Sasajima S."/>
            <person name="Aoto Y."/>
            <person name="Tuganbaev T."/>
            <person name="Yaginuma M."/>
            <person name="Ueda M."/>
            <person name="Okahashi N."/>
            <person name="Amafuji K."/>
            <person name="Kiridooshi Y."/>
            <person name="Sugita K."/>
            <person name="Strazar M."/>
            <person name="Skelly A."/>
            <person name="Suda W."/>
            <person name="Hattori M."/>
            <person name="Nakamoto N."/>
            <person name="Caballero S."/>
            <person name="Norman J."/>
            <person name="Olle B."/>
            <person name="Tanoue T."/>
            <person name="Arita M."/>
            <person name="Bucci V."/>
            <person name="Atarashi K."/>
            <person name="Xavier R."/>
            <person name="Honda K."/>
        </authorList>
    </citation>
    <scope>NUCLEOTIDE SEQUENCE [LARGE SCALE GENOMIC DNA]</scope>
    <source>
        <strain evidence="4">f13</strain>
    </source>
</reference>
<comment type="caution">
    <text evidence="3">The sequence shown here is derived from an EMBL/GenBank/DDBJ whole genome shotgun (WGS) entry which is preliminary data.</text>
</comment>
<dbReference type="RefSeq" id="WP_390469863.1">
    <property type="nucleotide sequence ID" value="NZ_BAABXL010000001.1"/>
</dbReference>
<dbReference type="InterPro" id="IPR043774">
    <property type="entry name" value="DUF5717_C"/>
</dbReference>
<accession>A0ABQ0AY29</accession>
<dbReference type="Pfam" id="PF18984">
    <property type="entry name" value="DUF5717_N"/>
    <property type="match status" value="1"/>
</dbReference>
<evidence type="ECO:0000313" key="3">
    <source>
        <dbReference type="EMBL" id="GAA6268940.1"/>
    </source>
</evidence>
<dbReference type="Pfam" id="PF18983">
    <property type="entry name" value="DUF5717"/>
    <property type="match status" value="1"/>
</dbReference>
<feature type="domain" description="DUF5717" evidence="2">
    <location>
        <begin position="1"/>
        <end position="879"/>
    </location>
</feature>
<evidence type="ECO:0000259" key="2">
    <source>
        <dbReference type="Pfam" id="PF18984"/>
    </source>
</evidence>
<gene>
    <name evidence="3" type="ORF">F130042H8_20000</name>
</gene>
<protein>
    <submittedName>
        <fullName evidence="3">Uncharacterized protein</fullName>
    </submittedName>
</protein>
<name>A0ABQ0AY29_9FIRM</name>
<proteinExistence type="predicted"/>
<organism evidence="3 4">
    <name type="scientific">Enterocloster alcoholdehydrogenati</name>
    <dbReference type="NCBI Taxonomy" id="2547410"/>
    <lineage>
        <taxon>Bacteria</taxon>
        <taxon>Bacillati</taxon>
        <taxon>Bacillota</taxon>
        <taxon>Clostridia</taxon>
        <taxon>Lachnospirales</taxon>
        <taxon>Lachnospiraceae</taxon>
        <taxon>Enterocloster</taxon>
    </lineage>
</organism>
<dbReference type="InterPro" id="IPR043775">
    <property type="entry name" value="DUF5717_N"/>
</dbReference>